<proteinExistence type="predicted"/>
<sequence length="240" mass="26261">MHCAPRTSVALAVIPNYESYFFMGARRAVGFRVTARDSCLEPSVLGGDEGDRNYVWFETESRLGRGLLTDVCDKDPPAGPGRRTPPSSFSFFLHLLCIMSCIQANGIYSLINVKGGTCMDLSGGDNVSIIGYGYHQGPNQAWIFQDVGNQTYYLKSAGSGQYLSVAGEPYDGQRVIAAGSPYEWRVEDQQGIEGGVRLSPASDTNFCVDLSDNGNPTPGTPVQLWGRWDGQNQVWKLQRN</sequence>
<protein>
    <submittedName>
        <fullName evidence="2">Ricin B lectin domain-containing protein</fullName>
    </submittedName>
</protein>
<dbReference type="Gene3D" id="2.80.10.50">
    <property type="match status" value="1"/>
</dbReference>
<dbReference type="GO" id="GO:0030246">
    <property type="term" value="F:carbohydrate binding"/>
    <property type="evidence" value="ECO:0007669"/>
    <property type="project" value="UniProtKB-KW"/>
</dbReference>
<reference evidence="2" key="1">
    <citation type="submission" date="2021-03" db="EMBL/GenBank/DDBJ databases">
        <title>Evolutionary innovations through gain and loss of genes in the ectomycorrhizal Boletales.</title>
        <authorList>
            <person name="Wu G."/>
            <person name="Miyauchi S."/>
            <person name="Morin E."/>
            <person name="Yang Z.-L."/>
            <person name="Xu J."/>
            <person name="Martin F.M."/>
        </authorList>
    </citation>
    <scope>NUCLEOTIDE SEQUENCE</scope>
    <source>
        <strain evidence="2">BR01</strain>
    </source>
</reference>
<evidence type="ECO:0000259" key="1">
    <source>
        <dbReference type="SMART" id="SM00458"/>
    </source>
</evidence>
<name>A0A8I3A5Y6_9AGAM</name>
<dbReference type="SMART" id="SM00458">
    <property type="entry name" value="RICIN"/>
    <property type="match status" value="1"/>
</dbReference>
<gene>
    <name evidence="2" type="ORF">JVT61DRAFT_7548</name>
</gene>
<accession>A0A8I3A5Y6</accession>
<feature type="domain" description="Ricin B lectin" evidence="1">
    <location>
        <begin position="105"/>
        <end position="238"/>
    </location>
</feature>
<dbReference type="Proteomes" id="UP000683000">
    <property type="component" value="Unassembled WGS sequence"/>
</dbReference>
<dbReference type="InterPro" id="IPR000772">
    <property type="entry name" value="Ricin_B_lectin"/>
</dbReference>
<comment type="caution">
    <text evidence="2">The sequence shown here is derived from an EMBL/GenBank/DDBJ whole genome shotgun (WGS) entry which is preliminary data.</text>
</comment>
<dbReference type="SUPFAM" id="SSF50370">
    <property type="entry name" value="Ricin B-like lectins"/>
    <property type="match status" value="1"/>
</dbReference>
<dbReference type="Pfam" id="PF14200">
    <property type="entry name" value="RicinB_lectin_2"/>
    <property type="match status" value="1"/>
</dbReference>
<evidence type="ECO:0000313" key="3">
    <source>
        <dbReference type="Proteomes" id="UP000683000"/>
    </source>
</evidence>
<evidence type="ECO:0000313" key="2">
    <source>
        <dbReference type="EMBL" id="KAG6372451.1"/>
    </source>
</evidence>
<keyword evidence="2" id="KW-0430">Lectin</keyword>
<dbReference type="InterPro" id="IPR035992">
    <property type="entry name" value="Ricin_B-like_lectins"/>
</dbReference>
<keyword evidence="3" id="KW-1185">Reference proteome</keyword>
<dbReference type="OrthoDB" id="2131701at2759"/>
<dbReference type="CDD" id="cd23422">
    <property type="entry name" value="beta-trefoil_Ricin_MPL_CNL"/>
    <property type="match status" value="1"/>
</dbReference>
<dbReference type="AlphaFoldDB" id="A0A8I3A5Y6"/>
<dbReference type="PROSITE" id="PS50231">
    <property type="entry name" value="RICIN_B_LECTIN"/>
    <property type="match status" value="1"/>
</dbReference>
<dbReference type="EMBL" id="JAGFBS010000027">
    <property type="protein sequence ID" value="KAG6372451.1"/>
    <property type="molecule type" value="Genomic_DNA"/>
</dbReference>
<organism evidence="2 3">
    <name type="scientific">Boletus reticuloceps</name>
    <dbReference type="NCBI Taxonomy" id="495285"/>
    <lineage>
        <taxon>Eukaryota</taxon>
        <taxon>Fungi</taxon>
        <taxon>Dikarya</taxon>
        <taxon>Basidiomycota</taxon>
        <taxon>Agaricomycotina</taxon>
        <taxon>Agaricomycetes</taxon>
        <taxon>Agaricomycetidae</taxon>
        <taxon>Boletales</taxon>
        <taxon>Boletineae</taxon>
        <taxon>Boletaceae</taxon>
        <taxon>Boletoideae</taxon>
        <taxon>Boletus</taxon>
    </lineage>
</organism>